<feature type="region of interest" description="Disordered" evidence="6">
    <location>
        <begin position="198"/>
        <end position="222"/>
    </location>
</feature>
<accession>A0A6I4MTE1</accession>
<dbReference type="InterPro" id="IPR036271">
    <property type="entry name" value="Tet_transcr_reg_TetR-rel_C_sf"/>
</dbReference>
<evidence type="ECO:0000256" key="4">
    <source>
        <dbReference type="ARBA" id="ARBA00023163"/>
    </source>
</evidence>
<keyword evidence="1" id="KW-0678">Repressor</keyword>
<keyword evidence="4" id="KW-0804">Transcription</keyword>
<evidence type="ECO:0000259" key="7">
    <source>
        <dbReference type="PROSITE" id="PS50977"/>
    </source>
</evidence>
<dbReference type="AlphaFoldDB" id="A0A6I4MTE1"/>
<dbReference type="InterPro" id="IPR039538">
    <property type="entry name" value="BetI_C"/>
</dbReference>
<keyword evidence="3 5" id="KW-0238">DNA-binding</keyword>
<gene>
    <name evidence="8" type="ORF">F8568_037475</name>
</gene>
<dbReference type="SUPFAM" id="SSF46689">
    <property type="entry name" value="Homeodomain-like"/>
    <property type="match status" value="1"/>
</dbReference>
<dbReference type="Gene3D" id="1.10.357.10">
    <property type="entry name" value="Tetracycline Repressor, domain 2"/>
    <property type="match status" value="1"/>
</dbReference>
<feature type="compositionally biased region" description="Low complexity" evidence="6">
    <location>
        <begin position="198"/>
        <end position="207"/>
    </location>
</feature>
<evidence type="ECO:0000313" key="8">
    <source>
        <dbReference type="EMBL" id="MWA05949.1"/>
    </source>
</evidence>
<dbReference type="InterPro" id="IPR001647">
    <property type="entry name" value="HTH_TetR"/>
</dbReference>
<feature type="DNA-binding region" description="H-T-H motif" evidence="5">
    <location>
        <begin position="32"/>
        <end position="51"/>
    </location>
</feature>
<comment type="caution">
    <text evidence="8">The sequence shown here is derived from an EMBL/GenBank/DDBJ whole genome shotgun (WGS) entry which is preliminary data.</text>
</comment>
<evidence type="ECO:0000256" key="1">
    <source>
        <dbReference type="ARBA" id="ARBA00022491"/>
    </source>
</evidence>
<evidence type="ECO:0000256" key="6">
    <source>
        <dbReference type="SAM" id="MobiDB-lite"/>
    </source>
</evidence>
<evidence type="ECO:0000256" key="2">
    <source>
        <dbReference type="ARBA" id="ARBA00023015"/>
    </source>
</evidence>
<dbReference type="Proteomes" id="UP000462055">
    <property type="component" value="Unassembled WGS sequence"/>
</dbReference>
<dbReference type="InterPro" id="IPR023772">
    <property type="entry name" value="DNA-bd_HTH_TetR-type_CS"/>
</dbReference>
<dbReference type="EMBL" id="WBMS02000043">
    <property type="protein sequence ID" value="MWA05949.1"/>
    <property type="molecule type" value="Genomic_DNA"/>
</dbReference>
<evidence type="ECO:0000256" key="5">
    <source>
        <dbReference type="PROSITE-ProRule" id="PRU00335"/>
    </source>
</evidence>
<sequence>MPRHKGDHEARRREVSGAVWRVLAAQGFGGLTLRAVAAEMGATTGLLTHYFPSKKDLVAHALTLLDERRAAAPGTRGEPAGLGALRAMLLDILPVTPQAAADNRIWVSSWDAALADPGLAAGHAARYARSRERIGRRVREAQRRGELPAADADDLAAAVQSFTLGLIVQALFDPQGFPPERQIRMVDGYLAALAGGRAEGGAADEPAGPGGVLPHPRPTETD</sequence>
<dbReference type="RefSeq" id="WP_151598352.1">
    <property type="nucleotide sequence ID" value="NZ_WBMS02000043.1"/>
</dbReference>
<dbReference type="Pfam" id="PF13977">
    <property type="entry name" value="TetR_C_6"/>
    <property type="match status" value="1"/>
</dbReference>
<dbReference type="InterPro" id="IPR050109">
    <property type="entry name" value="HTH-type_TetR-like_transc_reg"/>
</dbReference>
<dbReference type="Pfam" id="PF00440">
    <property type="entry name" value="TetR_N"/>
    <property type="match status" value="1"/>
</dbReference>
<dbReference type="SUPFAM" id="SSF48498">
    <property type="entry name" value="Tetracyclin repressor-like, C-terminal domain"/>
    <property type="match status" value="1"/>
</dbReference>
<feature type="domain" description="HTH tetR-type" evidence="7">
    <location>
        <begin position="9"/>
        <end position="69"/>
    </location>
</feature>
<name>A0A6I4MTE1_9ACTN</name>
<keyword evidence="2" id="KW-0805">Transcription regulation</keyword>
<dbReference type="PROSITE" id="PS01081">
    <property type="entry name" value="HTH_TETR_1"/>
    <property type="match status" value="1"/>
</dbReference>
<evidence type="ECO:0000256" key="3">
    <source>
        <dbReference type="ARBA" id="ARBA00023125"/>
    </source>
</evidence>
<dbReference type="PANTHER" id="PTHR30055:SF148">
    <property type="entry name" value="TETR-FAMILY TRANSCRIPTIONAL REGULATOR"/>
    <property type="match status" value="1"/>
</dbReference>
<dbReference type="GO" id="GO:0003700">
    <property type="term" value="F:DNA-binding transcription factor activity"/>
    <property type="evidence" value="ECO:0007669"/>
    <property type="project" value="TreeGrafter"/>
</dbReference>
<dbReference type="InterPro" id="IPR009057">
    <property type="entry name" value="Homeodomain-like_sf"/>
</dbReference>
<keyword evidence="9" id="KW-1185">Reference proteome</keyword>
<protein>
    <submittedName>
        <fullName evidence="8">TetR family transcriptional regulator</fullName>
    </submittedName>
</protein>
<dbReference type="GO" id="GO:0000976">
    <property type="term" value="F:transcription cis-regulatory region binding"/>
    <property type="evidence" value="ECO:0007669"/>
    <property type="project" value="TreeGrafter"/>
</dbReference>
<reference evidence="8" key="1">
    <citation type="submission" date="2019-12" db="EMBL/GenBank/DDBJ databases">
        <title>Actinomadura physcomitrii sp. nov., a novel actinomycete isolated from moss [Physcomitrium sphaericum (Ludw) Fuernr].</title>
        <authorList>
            <person name="Zhuang X."/>
        </authorList>
    </citation>
    <scope>NUCLEOTIDE SEQUENCE [LARGE SCALE GENOMIC DNA]</scope>
    <source>
        <strain evidence="8">LD22</strain>
    </source>
</reference>
<dbReference type="PROSITE" id="PS50977">
    <property type="entry name" value="HTH_TETR_2"/>
    <property type="match status" value="1"/>
</dbReference>
<dbReference type="PANTHER" id="PTHR30055">
    <property type="entry name" value="HTH-TYPE TRANSCRIPTIONAL REGULATOR RUTR"/>
    <property type="match status" value="1"/>
</dbReference>
<evidence type="ECO:0000313" key="9">
    <source>
        <dbReference type="Proteomes" id="UP000462055"/>
    </source>
</evidence>
<organism evidence="8 9">
    <name type="scientific">Actinomadura physcomitrii</name>
    <dbReference type="NCBI Taxonomy" id="2650748"/>
    <lineage>
        <taxon>Bacteria</taxon>
        <taxon>Bacillati</taxon>
        <taxon>Actinomycetota</taxon>
        <taxon>Actinomycetes</taxon>
        <taxon>Streptosporangiales</taxon>
        <taxon>Thermomonosporaceae</taxon>
        <taxon>Actinomadura</taxon>
    </lineage>
</organism>
<proteinExistence type="predicted"/>